<evidence type="ECO:0000313" key="1">
    <source>
        <dbReference type="EMBL" id="KAH6942670.1"/>
    </source>
</evidence>
<keyword evidence="2" id="KW-1185">Reference proteome</keyword>
<reference evidence="1" key="1">
    <citation type="submission" date="2020-05" db="EMBL/GenBank/DDBJ databases">
        <title>Large-scale comparative analyses of tick genomes elucidate their genetic diversity and vector capacities.</title>
        <authorList>
            <person name="Jia N."/>
            <person name="Wang J."/>
            <person name="Shi W."/>
            <person name="Du L."/>
            <person name="Sun Y."/>
            <person name="Zhan W."/>
            <person name="Jiang J."/>
            <person name="Wang Q."/>
            <person name="Zhang B."/>
            <person name="Ji P."/>
            <person name="Sakyi L.B."/>
            <person name="Cui X."/>
            <person name="Yuan T."/>
            <person name="Jiang B."/>
            <person name="Yang W."/>
            <person name="Lam T.T.-Y."/>
            <person name="Chang Q."/>
            <person name="Ding S."/>
            <person name="Wang X."/>
            <person name="Zhu J."/>
            <person name="Ruan X."/>
            <person name="Zhao L."/>
            <person name="Wei J."/>
            <person name="Que T."/>
            <person name="Du C."/>
            <person name="Cheng J."/>
            <person name="Dai P."/>
            <person name="Han X."/>
            <person name="Huang E."/>
            <person name="Gao Y."/>
            <person name="Liu J."/>
            <person name="Shao H."/>
            <person name="Ye R."/>
            <person name="Li L."/>
            <person name="Wei W."/>
            <person name="Wang X."/>
            <person name="Wang C."/>
            <person name="Yang T."/>
            <person name="Huo Q."/>
            <person name="Li W."/>
            <person name="Guo W."/>
            <person name="Chen H."/>
            <person name="Zhou L."/>
            <person name="Ni X."/>
            <person name="Tian J."/>
            <person name="Zhou Y."/>
            <person name="Sheng Y."/>
            <person name="Liu T."/>
            <person name="Pan Y."/>
            <person name="Xia L."/>
            <person name="Li J."/>
            <person name="Zhao F."/>
            <person name="Cao W."/>
        </authorList>
    </citation>
    <scope>NUCLEOTIDE SEQUENCE</scope>
    <source>
        <strain evidence="1">Hyas-2018</strain>
    </source>
</reference>
<organism evidence="1 2">
    <name type="scientific">Hyalomma asiaticum</name>
    <name type="common">Tick</name>
    <dbReference type="NCBI Taxonomy" id="266040"/>
    <lineage>
        <taxon>Eukaryota</taxon>
        <taxon>Metazoa</taxon>
        <taxon>Ecdysozoa</taxon>
        <taxon>Arthropoda</taxon>
        <taxon>Chelicerata</taxon>
        <taxon>Arachnida</taxon>
        <taxon>Acari</taxon>
        <taxon>Parasitiformes</taxon>
        <taxon>Ixodida</taxon>
        <taxon>Ixodoidea</taxon>
        <taxon>Ixodidae</taxon>
        <taxon>Hyalomminae</taxon>
        <taxon>Hyalomma</taxon>
    </lineage>
</organism>
<gene>
    <name evidence="1" type="ORF">HPB50_009221</name>
</gene>
<sequence length="121" mass="13550">MYLSQVEPPTLMSVLDELVNVKKFYIAFSDADLLDHEIITSHSTTVQEQQTVQKEPEKAVQPSVKTEVVWRNVAVFALLHSMALYGLYMAFTSKVKWQTAIFSFTWGICAGLGVTAGAHRL</sequence>
<proteinExistence type="predicted"/>
<comment type="caution">
    <text evidence="1">The sequence shown here is derived from an EMBL/GenBank/DDBJ whole genome shotgun (WGS) entry which is preliminary data.</text>
</comment>
<protein>
    <submittedName>
        <fullName evidence="1">Uncharacterized protein</fullName>
    </submittedName>
</protein>
<dbReference type="EMBL" id="CM023490">
    <property type="protein sequence ID" value="KAH6942670.1"/>
    <property type="molecule type" value="Genomic_DNA"/>
</dbReference>
<accession>A0ACB7T6W2</accession>
<evidence type="ECO:0000313" key="2">
    <source>
        <dbReference type="Proteomes" id="UP000821845"/>
    </source>
</evidence>
<dbReference type="Proteomes" id="UP000821845">
    <property type="component" value="Chromosome 10"/>
</dbReference>
<name>A0ACB7T6W2_HYAAI</name>